<keyword evidence="1" id="KW-1133">Transmembrane helix</keyword>
<protein>
    <submittedName>
        <fullName evidence="2">Uncharacterized protein</fullName>
    </submittedName>
</protein>
<sequence>MQYTNLFFFPFHRFCCFRFSVFLFILSPRPSPPPRSLSSHHIHQRLRNPSPIRLVSSFQNRIYVPRGGFPGQLNSCQLEAREESSVALWRLGLSVLPILLHDPDLLERLPGRNMKEKRFFCVCVFFVSCFGIEVVMVVVVVEKE</sequence>
<keyword evidence="3" id="KW-1185">Reference proteome</keyword>
<dbReference type="AlphaFoldDB" id="A0A5B7JW04"/>
<organism evidence="2 3">
    <name type="scientific">Portunus trituberculatus</name>
    <name type="common">Swimming crab</name>
    <name type="synonym">Neptunus trituberculatus</name>
    <dbReference type="NCBI Taxonomy" id="210409"/>
    <lineage>
        <taxon>Eukaryota</taxon>
        <taxon>Metazoa</taxon>
        <taxon>Ecdysozoa</taxon>
        <taxon>Arthropoda</taxon>
        <taxon>Crustacea</taxon>
        <taxon>Multicrustacea</taxon>
        <taxon>Malacostraca</taxon>
        <taxon>Eumalacostraca</taxon>
        <taxon>Eucarida</taxon>
        <taxon>Decapoda</taxon>
        <taxon>Pleocyemata</taxon>
        <taxon>Brachyura</taxon>
        <taxon>Eubrachyura</taxon>
        <taxon>Portunoidea</taxon>
        <taxon>Portunidae</taxon>
        <taxon>Portuninae</taxon>
        <taxon>Portunus</taxon>
    </lineage>
</organism>
<name>A0A5B7JW04_PORTR</name>
<keyword evidence="1" id="KW-0472">Membrane</keyword>
<accession>A0A5B7JW04</accession>
<feature type="transmembrane region" description="Helical" evidence="1">
    <location>
        <begin position="119"/>
        <end position="141"/>
    </location>
</feature>
<evidence type="ECO:0000256" key="1">
    <source>
        <dbReference type="SAM" id="Phobius"/>
    </source>
</evidence>
<reference evidence="2 3" key="1">
    <citation type="submission" date="2019-05" db="EMBL/GenBank/DDBJ databases">
        <title>Another draft genome of Portunus trituberculatus and its Hox gene families provides insights of decapod evolution.</title>
        <authorList>
            <person name="Jeong J.-H."/>
            <person name="Song I."/>
            <person name="Kim S."/>
            <person name="Choi T."/>
            <person name="Kim D."/>
            <person name="Ryu S."/>
            <person name="Kim W."/>
        </authorList>
    </citation>
    <scope>NUCLEOTIDE SEQUENCE [LARGE SCALE GENOMIC DNA]</scope>
    <source>
        <tissue evidence="2">Muscle</tissue>
    </source>
</reference>
<keyword evidence="1" id="KW-0812">Transmembrane</keyword>
<evidence type="ECO:0000313" key="2">
    <source>
        <dbReference type="EMBL" id="MPD01071.1"/>
    </source>
</evidence>
<dbReference type="Proteomes" id="UP000324222">
    <property type="component" value="Unassembled WGS sequence"/>
</dbReference>
<comment type="caution">
    <text evidence="2">The sequence shown here is derived from an EMBL/GenBank/DDBJ whole genome shotgun (WGS) entry which is preliminary data.</text>
</comment>
<dbReference type="EMBL" id="VSRR010125645">
    <property type="protein sequence ID" value="MPD01071.1"/>
    <property type="molecule type" value="Genomic_DNA"/>
</dbReference>
<proteinExistence type="predicted"/>
<evidence type="ECO:0000313" key="3">
    <source>
        <dbReference type="Proteomes" id="UP000324222"/>
    </source>
</evidence>
<gene>
    <name evidence="2" type="ORF">E2C01_096583</name>
</gene>